<name>A0A8B0SWB9_KLEPN</name>
<organism evidence="1">
    <name type="scientific">Klebsiella pneumoniae</name>
    <dbReference type="NCBI Taxonomy" id="573"/>
    <lineage>
        <taxon>Bacteria</taxon>
        <taxon>Pseudomonadati</taxon>
        <taxon>Pseudomonadota</taxon>
        <taxon>Gammaproteobacteria</taxon>
        <taxon>Enterobacterales</taxon>
        <taxon>Enterobacteriaceae</taxon>
        <taxon>Klebsiella/Raoultella group</taxon>
        <taxon>Klebsiella</taxon>
        <taxon>Klebsiella pneumoniae complex</taxon>
    </lineage>
</organism>
<evidence type="ECO:0000313" key="1">
    <source>
        <dbReference type="EMBL" id="QTX14057.1"/>
    </source>
</evidence>
<dbReference type="AlphaFoldDB" id="A0A8B0SWB9"/>
<sequence>MVVEQPTHPSTSAVGSDAGICKLVTLSDGTVFEPVNSFKQNQSRLAGYSASLPVK</sequence>
<geneLocation type="plasmid" evidence="1">
    <name>p17-15-vir-like</name>
</geneLocation>
<keyword evidence="1" id="KW-0614">Plasmid</keyword>
<reference evidence="1" key="1">
    <citation type="submission" date="2020-01" db="EMBL/GenBank/DDBJ databases">
        <authorList>
            <person name="Qin S."/>
        </authorList>
    </citation>
    <scope>NUCLEOTIDE SEQUENCE</scope>
    <source>
        <strain evidence="1">CVir17-16-YZ6g</strain>
        <plasmid evidence="1">p17-15-vir-like</plasmid>
    </source>
</reference>
<protein>
    <submittedName>
        <fullName evidence="1">Transposase InsQ for insertion sequence element IS609</fullName>
    </submittedName>
</protein>
<proteinExistence type="predicted"/>
<dbReference type="EMBL" id="MN956836">
    <property type="protein sequence ID" value="QTX14057.1"/>
    <property type="molecule type" value="Genomic_DNA"/>
</dbReference>
<accession>A0A8B0SWB9</accession>